<accession>A0A8J6NYH7</accession>
<dbReference type="EMBL" id="JACNFK010000034">
    <property type="protein sequence ID" value="MBC8520074.1"/>
    <property type="molecule type" value="Genomic_DNA"/>
</dbReference>
<keyword evidence="3 4" id="KW-0413">Isomerase</keyword>
<reference evidence="6 7" key="1">
    <citation type="submission" date="2020-08" db="EMBL/GenBank/DDBJ databases">
        <title>Bridging the membrane lipid divide: bacteria of the FCB group superphylum have the potential to synthesize archaeal ether lipids.</title>
        <authorList>
            <person name="Villanueva L."/>
            <person name="Von Meijenfeldt F.A.B."/>
            <person name="Westbye A.B."/>
            <person name="Yadav S."/>
            <person name="Hopmans E.C."/>
            <person name="Dutilh B.E."/>
            <person name="Sinninghe Damste J.S."/>
        </authorList>
    </citation>
    <scope>NUCLEOTIDE SEQUENCE [LARGE SCALE GENOMIC DNA]</scope>
    <source>
        <strain evidence="6">NIOZ-UU100</strain>
    </source>
</reference>
<dbReference type="GO" id="GO:0031119">
    <property type="term" value="P:tRNA pseudouridine synthesis"/>
    <property type="evidence" value="ECO:0007669"/>
    <property type="project" value="UniProtKB-UniRule"/>
</dbReference>
<dbReference type="SUPFAM" id="SSF55120">
    <property type="entry name" value="Pseudouridine synthase"/>
    <property type="match status" value="1"/>
</dbReference>
<comment type="similarity">
    <text evidence="1 4">Belongs to the pseudouridine synthase TruD family.</text>
</comment>
<gene>
    <name evidence="4 6" type="primary">truD</name>
    <name evidence="6" type="ORF">H8D24_06690</name>
</gene>
<name>A0A8J6NYH7_9GAMM</name>
<dbReference type="NCBIfam" id="NF002153">
    <property type="entry name" value="PRK00984.1-2"/>
    <property type="match status" value="1"/>
</dbReference>
<dbReference type="AlphaFoldDB" id="A0A8J6NYH7"/>
<dbReference type="Gene3D" id="3.30.2340.10">
    <property type="entry name" value="TruD, insertion domain"/>
    <property type="match status" value="1"/>
</dbReference>
<protein>
    <recommendedName>
        <fullName evidence="4">tRNA pseudouridine synthase D</fullName>
        <ecNumber evidence="4">5.4.99.27</ecNumber>
    </recommendedName>
    <alternativeName>
        <fullName evidence="4">tRNA pseudouridine(13) synthase</fullName>
    </alternativeName>
    <alternativeName>
        <fullName evidence="4">tRNA pseudouridylate synthase D</fullName>
    </alternativeName>
    <alternativeName>
        <fullName evidence="4">tRNA-uridine isomerase D</fullName>
    </alternativeName>
</protein>
<comment type="catalytic activity">
    <reaction evidence="4">
        <text>uridine(13) in tRNA = pseudouridine(13) in tRNA</text>
        <dbReference type="Rhea" id="RHEA:42540"/>
        <dbReference type="Rhea" id="RHEA-COMP:10105"/>
        <dbReference type="Rhea" id="RHEA-COMP:10106"/>
        <dbReference type="ChEBI" id="CHEBI:65314"/>
        <dbReference type="ChEBI" id="CHEBI:65315"/>
        <dbReference type="EC" id="5.4.99.27"/>
    </reaction>
</comment>
<proteinExistence type="inferred from homology"/>
<dbReference type="PROSITE" id="PS01268">
    <property type="entry name" value="UPF0024"/>
    <property type="match status" value="1"/>
</dbReference>
<keyword evidence="2 4" id="KW-0819">tRNA processing</keyword>
<dbReference type="EC" id="5.4.99.27" evidence="4"/>
<evidence type="ECO:0000256" key="1">
    <source>
        <dbReference type="ARBA" id="ARBA00007953"/>
    </source>
</evidence>
<dbReference type="PANTHER" id="PTHR47811">
    <property type="entry name" value="TRNA PSEUDOURIDINE SYNTHASE D"/>
    <property type="match status" value="1"/>
</dbReference>
<organism evidence="6 7">
    <name type="scientific">Candidatus Thiopontia autotrophica</name>
    <dbReference type="NCBI Taxonomy" id="2841688"/>
    <lineage>
        <taxon>Bacteria</taxon>
        <taxon>Pseudomonadati</taxon>
        <taxon>Pseudomonadota</taxon>
        <taxon>Gammaproteobacteria</taxon>
        <taxon>Candidatus Thiopontia</taxon>
    </lineage>
</organism>
<dbReference type="InterPro" id="IPR020103">
    <property type="entry name" value="PsdUridine_synth_cat_dom_sf"/>
</dbReference>
<evidence type="ECO:0000313" key="7">
    <source>
        <dbReference type="Proteomes" id="UP000654401"/>
    </source>
</evidence>
<dbReference type="InterPro" id="IPR011760">
    <property type="entry name" value="PsdUridine_synth_TruD_insert"/>
</dbReference>
<dbReference type="Proteomes" id="UP000654401">
    <property type="component" value="Unassembled WGS sequence"/>
</dbReference>
<dbReference type="PROSITE" id="PS50984">
    <property type="entry name" value="TRUD"/>
    <property type="match status" value="1"/>
</dbReference>
<comment type="function">
    <text evidence="4">Responsible for synthesis of pseudouridine from uracil-13 in transfer RNAs.</text>
</comment>
<dbReference type="Pfam" id="PF01142">
    <property type="entry name" value="TruD"/>
    <property type="match status" value="2"/>
</dbReference>
<dbReference type="InterPro" id="IPR001656">
    <property type="entry name" value="PsdUridine_synth_TruD"/>
</dbReference>
<evidence type="ECO:0000256" key="2">
    <source>
        <dbReference type="ARBA" id="ARBA00022694"/>
    </source>
</evidence>
<dbReference type="InterPro" id="IPR020119">
    <property type="entry name" value="PsdUridine_synth_TruD_CS"/>
</dbReference>
<evidence type="ECO:0000256" key="4">
    <source>
        <dbReference type="HAMAP-Rule" id="MF_01082"/>
    </source>
</evidence>
<evidence type="ECO:0000259" key="5">
    <source>
        <dbReference type="PROSITE" id="PS50984"/>
    </source>
</evidence>
<evidence type="ECO:0000256" key="3">
    <source>
        <dbReference type="ARBA" id="ARBA00023235"/>
    </source>
</evidence>
<feature type="active site" description="Nucleophile" evidence="4">
    <location>
        <position position="78"/>
    </location>
</feature>
<feature type="domain" description="TRUD" evidence="5">
    <location>
        <begin position="160"/>
        <end position="307"/>
    </location>
</feature>
<dbReference type="GO" id="GO:0160150">
    <property type="term" value="F:tRNA pseudouridine(13) synthase activity"/>
    <property type="evidence" value="ECO:0007669"/>
    <property type="project" value="UniProtKB-EC"/>
</dbReference>
<dbReference type="HAMAP" id="MF_01082">
    <property type="entry name" value="TruD"/>
    <property type="match status" value="1"/>
</dbReference>
<dbReference type="InterPro" id="IPR043165">
    <property type="entry name" value="TruD_insert_sf"/>
</dbReference>
<sequence>MVQPLPYAYGAPSATAKIRSFPEDFQVIEDLGFAPSGHGQHQMIEIEKREMNSDQVASILAKYIGVKRRDVGMAGLKDRFAITRQWFSVDVAGREIPDWRTLEQMDLEQGQSLRIIQVHDHAKKIRRGALKGNSFKLILRDVEGDREELELRLEMVKNEGIPNYFGEQRFGRGGGNVERALQMFNKRYRPRGKHERGLLLSSVRSEIFNRICAKRVEAGIWNHPLGGEVYALARSRAWFHEDEVDEEILRRVAEHDIHPTAPLWGRGRLDSTAEAKAFEESAIVGMEEMCGGLEYAGLSQDRRALRVVPDNMNWSWLDGTDLELDFWLPSGSYATVVMREIVSDVRPLQ</sequence>
<dbReference type="Gene3D" id="3.30.2350.20">
    <property type="entry name" value="TruD, catalytic domain"/>
    <property type="match status" value="1"/>
</dbReference>
<evidence type="ECO:0000313" key="6">
    <source>
        <dbReference type="EMBL" id="MBC8520074.1"/>
    </source>
</evidence>
<dbReference type="PANTHER" id="PTHR47811:SF1">
    <property type="entry name" value="TRNA PSEUDOURIDINE SYNTHASE D"/>
    <property type="match status" value="1"/>
</dbReference>
<dbReference type="GO" id="GO:0003723">
    <property type="term" value="F:RNA binding"/>
    <property type="evidence" value="ECO:0007669"/>
    <property type="project" value="InterPro"/>
</dbReference>
<dbReference type="InterPro" id="IPR042214">
    <property type="entry name" value="TruD_catalytic"/>
</dbReference>
<dbReference type="InterPro" id="IPR050170">
    <property type="entry name" value="TruD_pseudoU_synthase"/>
</dbReference>
<comment type="caution">
    <text evidence="6">The sequence shown here is derived from an EMBL/GenBank/DDBJ whole genome shotgun (WGS) entry which is preliminary data.</text>
</comment>
<dbReference type="GO" id="GO:0005829">
    <property type="term" value="C:cytosol"/>
    <property type="evidence" value="ECO:0007669"/>
    <property type="project" value="TreeGrafter"/>
</dbReference>